<sequence>MERRKEAAQEEEEEKEDEYEEETVMVAVNANRGRGNNFEAVDWAIRRVVRPRNRLVILGVLCDVGWKTSCFPFHRGERCEAPVQAEVDPGELEQEITVKRAEYKISLQPFYQRCKRNKIKMEVKIAAGYCVRKITVEECRGRNMCWIVLDGDFNKHRTYIYGQVNCNVALVKAKDVVTLMPSKAKQKEISPETNRGDGIEPPINGMETGRLLEHADADEPHCQSCNWYPLSWRTGIPQLFTQTELEAITNGFPPESIIKDEDSIQTFGGFFHGMPVSVSRFSENDERFWSKLKILCQVRHRNILNLVGYGFSGGMFLLFDLPPMGTLQENLQGDDSAKRMTWKERWQIAAGIGACLRYLHEECVDGPIVHLSVCSNHVAYACGCFAMLANFRNARFVRDDHPHLTDPTTPSWQSLQRDNSLAIDVHDYGILLLQIITGKSGCSFNSGDVDLMDWALPAIENGYLDMVKDPRLSGGSDGMLVDHMAKAASLCLNDSQGRVSMTEVVAVVQGHRIAMLLLSDHVQKE</sequence>
<comment type="caution">
    <text evidence="1">The sequence shown here is derived from an EMBL/GenBank/DDBJ whole genome shotgun (WGS) entry which is preliminary data.</text>
</comment>
<name>A0ACB9M3I6_9MYRT</name>
<reference evidence="2" key="1">
    <citation type="journal article" date="2023" name="Front. Plant Sci.">
        <title>Chromosomal-level genome assembly of Melastoma candidum provides insights into trichome evolution.</title>
        <authorList>
            <person name="Zhong Y."/>
            <person name="Wu W."/>
            <person name="Sun C."/>
            <person name="Zou P."/>
            <person name="Liu Y."/>
            <person name="Dai S."/>
            <person name="Zhou R."/>
        </authorList>
    </citation>
    <scope>NUCLEOTIDE SEQUENCE [LARGE SCALE GENOMIC DNA]</scope>
</reference>
<evidence type="ECO:0000313" key="2">
    <source>
        <dbReference type="Proteomes" id="UP001057402"/>
    </source>
</evidence>
<proteinExistence type="predicted"/>
<evidence type="ECO:0000313" key="1">
    <source>
        <dbReference type="EMBL" id="KAI4318498.1"/>
    </source>
</evidence>
<accession>A0ACB9M3I6</accession>
<keyword evidence="2" id="KW-1185">Reference proteome</keyword>
<dbReference type="Proteomes" id="UP001057402">
    <property type="component" value="Chromosome 10"/>
</dbReference>
<gene>
    <name evidence="1" type="ORF">MLD38_032195</name>
</gene>
<dbReference type="EMBL" id="CM042889">
    <property type="protein sequence ID" value="KAI4318498.1"/>
    <property type="molecule type" value="Genomic_DNA"/>
</dbReference>
<protein>
    <submittedName>
        <fullName evidence="1">Uncharacterized protein</fullName>
    </submittedName>
</protein>
<organism evidence="1 2">
    <name type="scientific">Melastoma candidum</name>
    <dbReference type="NCBI Taxonomy" id="119954"/>
    <lineage>
        <taxon>Eukaryota</taxon>
        <taxon>Viridiplantae</taxon>
        <taxon>Streptophyta</taxon>
        <taxon>Embryophyta</taxon>
        <taxon>Tracheophyta</taxon>
        <taxon>Spermatophyta</taxon>
        <taxon>Magnoliopsida</taxon>
        <taxon>eudicotyledons</taxon>
        <taxon>Gunneridae</taxon>
        <taxon>Pentapetalae</taxon>
        <taxon>rosids</taxon>
        <taxon>malvids</taxon>
        <taxon>Myrtales</taxon>
        <taxon>Melastomataceae</taxon>
        <taxon>Melastomatoideae</taxon>
        <taxon>Melastomateae</taxon>
        <taxon>Melastoma</taxon>
    </lineage>
</organism>